<feature type="transmembrane region" description="Helical" evidence="2">
    <location>
        <begin position="251"/>
        <end position="280"/>
    </location>
</feature>
<organism evidence="3 4">
    <name type="scientific">Pseudovirgaria hyperparasitica</name>
    <dbReference type="NCBI Taxonomy" id="470096"/>
    <lineage>
        <taxon>Eukaryota</taxon>
        <taxon>Fungi</taxon>
        <taxon>Dikarya</taxon>
        <taxon>Ascomycota</taxon>
        <taxon>Pezizomycotina</taxon>
        <taxon>Dothideomycetes</taxon>
        <taxon>Dothideomycetes incertae sedis</taxon>
        <taxon>Acrospermales</taxon>
        <taxon>Acrospermaceae</taxon>
        <taxon>Pseudovirgaria</taxon>
    </lineage>
</organism>
<proteinExistence type="predicted"/>
<feature type="compositionally biased region" description="Polar residues" evidence="1">
    <location>
        <begin position="34"/>
        <end position="48"/>
    </location>
</feature>
<accession>A0A6A6WHF5</accession>
<reference evidence="3" key="1">
    <citation type="journal article" date="2020" name="Stud. Mycol.">
        <title>101 Dothideomycetes genomes: a test case for predicting lifestyles and emergence of pathogens.</title>
        <authorList>
            <person name="Haridas S."/>
            <person name="Albert R."/>
            <person name="Binder M."/>
            <person name="Bloem J."/>
            <person name="Labutti K."/>
            <person name="Salamov A."/>
            <person name="Andreopoulos B."/>
            <person name="Baker S."/>
            <person name="Barry K."/>
            <person name="Bills G."/>
            <person name="Bluhm B."/>
            <person name="Cannon C."/>
            <person name="Castanera R."/>
            <person name="Culley D."/>
            <person name="Daum C."/>
            <person name="Ezra D."/>
            <person name="Gonzalez J."/>
            <person name="Henrissat B."/>
            <person name="Kuo A."/>
            <person name="Liang C."/>
            <person name="Lipzen A."/>
            <person name="Lutzoni F."/>
            <person name="Magnuson J."/>
            <person name="Mondo S."/>
            <person name="Nolan M."/>
            <person name="Ohm R."/>
            <person name="Pangilinan J."/>
            <person name="Park H.-J."/>
            <person name="Ramirez L."/>
            <person name="Alfaro M."/>
            <person name="Sun H."/>
            <person name="Tritt A."/>
            <person name="Yoshinaga Y."/>
            <person name="Zwiers L.-H."/>
            <person name="Turgeon B."/>
            <person name="Goodwin S."/>
            <person name="Spatafora J."/>
            <person name="Crous P."/>
            <person name="Grigoriev I."/>
        </authorList>
    </citation>
    <scope>NUCLEOTIDE SEQUENCE</scope>
    <source>
        <strain evidence="3">CBS 121739</strain>
    </source>
</reference>
<evidence type="ECO:0000256" key="2">
    <source>
        <dbReference type="SAM" id="Phobius"/>
    </source>
</evidence>
<evidence type="ECO:0000313" key="3">
    <source>
        <dbReference type="EMBL" id="KAF2760581.1"/>
    </source>
</evidence>
<name>A0A6A6WHF5_9PEZI</name>
<dbReference type="EMBL" id="ML996568">
    <property type="protein sequence ID" value="KAF2760581.1"/>
    <property type="molecule type" value="Genomic_DNA"/>
</dbReference>
<gene>
    <name evidence="3" type="ORF">EJ05DRAFT_474444</name>
</gene>
<evidence type="ECO:0000313" key="4">
    <source>
        <dbReference type="Proteomes" id="UP000799437"/>
    </source>
</evidence>
<dbReference type="OrthoDB" id="5392263at2759"/>
<dbReference type="RefSeq" id="XP_033603032.1">
    <property type="nucleotide sequence ID" value="XM_033743605.1"/>
</dbReference>
<dbReference type="AlphaFoldDB" id="A0A6A6WHF5"/>
<feature type="compositionally biased region" description="Polar residues" evidence="1">
    <location>
        <begin position="66"/>
        <end position="84"/>
    </location>
</feature>
<protein>
    <submittedName>
        <fullName evidence="3">Uncharacterized protein</fullName>
    </submittedName>
</protein>
<feature type="region of interest" description="Disordered" evidence="1">
    <location>
        <begin position="1"/>
        <end position="121"/>
    </location>
</feature>
<dbReference type="GeneID" id="54484659"/>
<keyword evidence="4" id="KW-1185">Reference proteome</keyword>
<feature type="transmembrane region" description="Helical" evidence="2">
    <location>
        <begin position="325"/>
        <end position="347"/>
    </location>
</feature>
<keyword evidence="2" id="KW-1133">Transmembrane helix</keyword>
<dbReference type="Proteomes" id="UP000799437">
    <property type="component" value="Unassembled WGS sequence"/>
</dbReference>
<feature type="transmembrane region" description="Helical" evidence="2">
    <location>
        <begin position="208"/>
        <end position="230"/>
    </location>
</feature>
<keyword evidence="2" id="KW-0812">Transmembrane</keyword>
<sequence>MSRQLAGQRRPSPQELLGCSHGSPPNIFLDNYEITRSSNANRRQTSAVSEGDIEHGGANGLKLASLPTSLELSRSRSRGTSPGKTSHDSQHKRPLSPKSRPSVPVDIPQGEEYRSGAAAPKATVESGTLNVPLGNVHVQTRASYGSTVNGESEPRAYAEWRDLDSSWKRNIVVSNVIAFFLQWGVTGAAVVIAYNTPAYGIGCRPSSYLLYAILATAAHILLFISVFLSHEVMLNYQNGSATITCKSPRNYRVYIVSALAVMTRITGKAIAIANTFWIILSSLFELVGLYNSCFCEASMLIPKATSWVLLFSSQSGELRHNAGRYWAGGIVMSALVCMITCWIVYLYRTRA</sequence>
<keyword evidence="2" id="KW-0472">Membrane</keyword>
<feature type="transmembrane region" description="Helical" evidence="2">
    <location>
        <begin position="171"/>
        <end position="196"/>
    </location>
</feature>
<evidence type="ECO:0000256" key="1">
    <source>
        <dbReference type="SAM" id="MobiDB-lite"/>
    </source>
</evidence>